<dbReference type="InterPro" id="IPR020846">
    <property type="entry name" value="MFS_dom"/>
</dbReference>
<dbReference type="PANTHER" id="PTHR42688:SF1">
    <property type="entry name" value="BLR5212 PROTEIN"/>
    <property type="match status" value="1"/>
</dbReference>
<dbReference type="GeneID" id="85731955"/>
<feature type="transmembrane region" description="Helical" evidence="6">
    <location>
        <begin position="368"/>
        <end position="387"/>
    </location>
</feature>
<keyword evidence="9" id="KW-1185">Reference proteome</keyword>
<sequence>MSMRAQSPEIQRDLRATSLRLIMLLGVASLFGSLVSNGARSVTGPYLLLLGGSAAVVGLVAGAGEFIGYALRAATGAYLGRNHRYWKVAIGGYCMLAAIPFLAFAGQWATAAALIIAERIGKAIRTPARDTILSHATVAVGRGWGFGFHKALDQVGAVAGPLVMVVALAVTGGYTDGFLVLAIPLIGVAVALFLARSEVPSPRFLEVEEMQGDSIPSILPYALFIFLGMAGFATFPLISFHLKAGAIVSDAAIPLFYAGAMVVSVFVALLLGRVFDRLGSRILLAIPIISLATVFLAFSPDPRMAVAGSLVWGAGIGIFEPVLRASIASSTSLERRGKVYGTLSAVYGTAWFVGSAVMGVLYDVSIGHILAYVVVVEAAALVAYLWLYRSRVAVGPPEVTL</sequence>
<proteinExistence type="predicted"/>
<name>A0AAX4FW90_9EURY</name>
<comment type="subcellular location">
    <subcellularLocation>
        <location evidence="1">Cell membrane</location>
        <topology evidence="1">Multi-pass membrane protein</topology>
    </subcellularLocation>
</comment>
<protein>
    <submittedName>
        <fullName evidence="8">MFS transporter</fullName>
    </submittedName>
</protein>
<dbReference type="KEGG" id="mrc:R6Y96_02320"/>
<keyword evidence="3 6" id="KW-0812">Transmembrane</keyword>
<dbReference type="GO" id="GO:0005886">
    <property type="term" value="C:plasma membrane"/>
    <property type="evidence" value="ECO:0007669"/>
    <property type="project" value="UniProtKB-SubCell"/>
</dbReference>
<organism evidence="8 9">
    <name type="scientific">Methanoculleus receptaculi</name>
    <dbReference type="NCBI Taxonomy" id="394967"/>
    <lineage>
        <taxon>Archaea</taxon>
        <taxon>Methanobacteriati</taxon>
        <taxon>Methanobacteriota</taxon>
        <taxon>Stenosarchaea group</taxon>
        <taxon>Methanomicrobia</taxon>
        <taxon>Methanomicrobiales</taxon>
        <taxon>Methanomicrobiaceae</taxon>
        <taxon>Methanoculleus</taxon>
    </lineage>
</organism>
<dbReference type="Proteomes" id="UP001305652">
    <property type="component" value="Chromosome"/>
</dbReference>
<keyword evidence="4 6" id="KW-1133">Transmembrane helix</keyword>
<reference evidence="8 9" key="1">
    <citation type="submission" date="2023-10" db="EMBL/GenBank/DDBJ databases">
        <title>The complete genome sequence of Methanoculleus receptaculi DSM 18860.</title>
        <authorList>
            <person name="Lai S.-J."/>
            <person name="You Y.-T."/>
            <person name="Chen S.-C."/>
        </authorList>
    </citation>
    <scope>NUCLEOTIDE SEQUENCE [LARGE SCALE GENOMIC DNA]</scope>
    <source>
        <strain evidence="8 9">DSM 18860</strain>
    </source>
</reference>
<evidence type="ECO:0000256" key="2">
    <source>
        <dbReference type="ARBA" id="ARBA00022475"/>
    </source>
</evidence>
<dbReference type="EMBL" id="CP137642">
    <property type="protein sequence ID" value="WOX58105.1"/>
    <property type="molecule type" value="Genomic_DNA"/>
</dbReference>
<feature type="domain" description="Major facilitator superfamily (MFS) profile" evidence="7">
    <location>
        <begin position="165"/>
        <end position="401"/>
    </location>
</feature>
<evidence type="ECO:0000313" key="8">
    <source>
        <dbReference type="EMBL" id="WOX58105.1"/>
    </source>
</evidence>
<feature type="transmembrane region" description="Helical" evidence="6">
    <location>
        <begin position="251"/>
        <end position="271"/>
    </location>
</feature>
<dbReference type="AlphaFoldDB" id="A0AAX4FW90"/>
<evidence type="ECO:0000256" key="3">
    <source>
        <dbReference type="ARBA" id="ARBA00022692"/>
    </source>
</evidence>
<keyword evidence="2" id="KW-1003">Cell membrane</keyword>
<dbReference type="RefSeq" id="WP_318621909.1">
    <property type="nucleotide sequence ID" value="NZ_CP137642.1"/>
</dbReference>
<feature type="transmembrane region" description="Helical" evidence="6">
    <location>
        <begin position="339"/>
        <end position="362"/>
    </location>
</feature>
<dbReference type="Gene3D" id="1.20.1250.20">
    <property type="entry name" value="MFS general substrate transporter like domains"/>
    <property type="match status" value="2"/>
</dbReference>
<feature type="transmembrane region" description="Helical" evidence="6">
    <location>
        <begin position="92"/>
        <end position="117"/>
    </location>
</feature>
<dbReference type="CDD" id="cd17370">
    <property type="entry name" value="MFS_MJ1317_like"/>
    <property type="match status" value="1"/>
</dbReference>
<feature type="transmembrane region" description="Helical" evidence="6">
    <location>
        <begin position="278"/>
        <end position="298"/>
    </location>
</feature>
<accession>A0AAX4FW90</accession>
<evidence type="ECO:0000256" key="6">
    <source>
        <dbReference type="SAM" id="Phobius"/>
    </source>
</evidence>
<feature type="transmembrane region" description="Helical" evidence="6">
    <location>
        <begin position="21"/>
        <end position="40"/>
    </location>
</feature>
<evidence type="ECO:0000256" key="1">
    <source>
        <dbReference type="ARBA" id="ARBA00004651"/>
    </source>
</evidence>
<dbReference type="InterPro" id="IPR052425">
    <property type="entry name" value="Uncharacterized_MFS-type"/>
</dbReference>
<evidence type="ECO:0000313" key="9">
    <source>
        <dbReference type="Proteomes" id="UP001305652"/>
    </source>
</evidence>
<evidence type="ECO:0000256" key="5">
    <source>
        <dbReference type="ARBA" id="ARBA00023136"/>
    </source>
</evidence>
<feature type="transmembrane region" description="Helical" evidence="6">
    <location>
        <begin position="178"/>
        <end position="197"/>
    </location>
</feature>
<keyword evidence="5 6" id="KW-0472">Membrane</keyword>
<feature type="transmembrane region" description="Helical" evidence="6">
    <location>
        <begin position="304"/>
        <end position="327"/>
    </location>
</feature>
<feature type="transmembrane region" description="Helical" evidence="6">
    <location>
        <begin position="218"/>
        <end position="239"/>
    </location>
</feature>
<dbReference type="InterPro" id="IPR036259">
    <property type="entry name" value="MFS_trans_sf"/>
</dbReference>
<gene>
    <name evidence="8" type="ORF">R6Y96_02320</name>
</gene>
<dbReference type="SUPFAM" id="SSF103473">
    <property type="entry name" value="MFS general substrate transporter"/>
    <property type="match status" value="1"/>
</dbReference>
<dbReference type="GO" id="GO:0022857">
    <property type="term" value="F:transmembrane transporter activity"/>
    <property type="evidence" value="ECO:0007669"/>
    <property type="project" value="InterPro"/>
</dbReference>
<feature type="transmembrane region" description="Helical" evidence="6">
    <location>
        <begin position="46"/>
        <end position="71"/>
    </location>
</feature>
<evidence type="ECO:0000256" key="4">
    <source>
        <dbReference type="ARBA" id="ARBA00022989"/>
    </source>
</evidence>
<dbReference type="PROSITE" id="PS50850">
    <property type="entry name" value="MFS"/>
    <property type="match status" value="1"/>
</dbReference>
<dbReference type="InterPro" id="IPR011701">
    <property type="entry name" value="MFS"/>
</dbReference>
<dbReference type="PANTHER" id="PTHR42688">
    <property type="entry name" value="CONSERVED PROTEIN"/>
    <property type="match status" value="1"/>
</dbReference>
<evidence type="ECO:0000259" key="7">
    <source>
        <dbReference type="PROSITE" id="PS50850"/>
    </source>
</evidence>
<dbReference type="Pfam" id="PF07690">
    <property type="entry name" value="MFS_1"/>
    <property type="match status" value="1"/>
</dbReference>